<evidence type="ECO:0000313" key="2">
    <source>
        <dbReference type="Proteomes" id="UP000701853"/>
    </source>
</evidence>
<name>A0A8J5ZIL9_9ROSI</name>
<keyword evidence="2" id="KW-1185">Reference proteome</keyword>
<evidence type="ECO:0000313" key="1">
    <source>
        <dbReference type="EMBL" id="KAG8489139.1"/>
    </source>
</evidence>
<dbReference type="OrthoDB" id="3355217at2759"/>
<accession>A0A8J5ZIL9</accession>
<proteinExistence type="predicted"/>
<dbReference type="EMBL" id="JAHUZN010000007">
    <property type="protein sequence ID" value="KAG8489139.1"/>
    <property type="molecule type" value="Genomic_DNA"/>
</dbReference>
<gene>
    <name evidence="1" type="ORF">CXB51_017181</name>
</gene>
<dbReference type="Proteomes" id="UP000701853">
    <property type="component" value="Chromosome 7"/>
</dbReference>
<organism evidence="1 2">
    <name type="scientific">Gossypium anomalum</name>
    <dbReference type="NCBI Taxonomy" id="47600"/>
    <lineage>
        <taxon>Eukaryota</taxon>
        <taxon>Viridiplantae</taxon>
        <taxon>Streptophyta</taxon>
        <taxon>Embryophyta</taxon>
        <taxon>Tracheophyta</taxon>
        <taxon>Spermatophyta</taxon>
        <taxon>Magnoliopsida</taxon>
        <taxon>eudicotyledons</taxon>
        <taxon>Gunneridae</taxon>
        <taxon>Pentapetalae</taxon>
        <taxon>rosids</taxon>
        <taxon>malvids</taxon>
        <taxon>Malvales</taxon>
        <taxon>Malvaceae</taxon>
        <taxon>Malvoideae</taxon>
        <taxon>Gossypium</taxon>
    </lineage>
</organism>
<dbReference type="AlphaFoldDB" id="A0A8J5ZIL9"/>
<protein>
    <submittedName>
        <fullName evidence="1">Uncharacterized protein</fullName>
    </submittedName>
</protein>
<sequence>MAVASTVNLLIALQSERRKSNGALPFVLPKPTWVVRTEFKLFFYQSNVGRKRMRKPDPPCVVCKESGRVDCHYCYGRGAGVVVAVALATTLDALELGNKGI</sequence>
<comment type="caution">
    <text evidence="1">The sequence shown here is derived from an EMBL/GenBank/DDBJ whole genome shotgun (WGS) entry which is preliminary data.</text>
</comment>
<reference evidence="1 2" key="1">
    <citation type="journal article" date="2021" name="bioRxiv">
        <title>The Gossypium anomalum genome as a resource for cotton improvement and evolutionary analysis of hybrid incompatibility.</title>
        <authorList>
            <person name="Grover C.E."/>
            <person name="Yuan D."/>
            <person name="Arick M.A."/>
            <person name="Miller E.R."/>
            <person name="Hu G."/>
            <person name="Peterson D.G."/>
            <person name="Wendel J.F."/>
            <person name="Udall J.A."/>
        </authorList>
    </citation>
    <scope>NUCLEOTIDE SEQUENCE [LARGE SCALE GENOMIC DNA]</scope>
    <source>
        <strain evidence="1">JFW-Udall</strain>
        <tissue evidence="1">Leaf</tissue>
    </source>
</reference>